<evidence type="ECO:0000256" key="4">
    <source>
        <dbReference type="ARBA" id="ARBA00023136"/>
    </source>
</evidence>
<feature type="region of interest" description="Disordered" evidence="7">
    <location>
        <begin position="39"/>
        <end position="68"/>
    </location>
</feature>
<evidence type="ECO:0000256" key="5">
    <source>
        <dbReference type="ARBA" id="ARBA00023139"/>
    </source>
</evidence>
<keyword evidence="2" id="KW-1003">Cell membrane</keyword>
<dbReference type="Proteomes" id="UP000254958">
    <property type="component" value="Unassembled WGS sequence"/>
</dbReference>
<dbReference type="RefSeq" id="WP_114724998.1">
    <property type="nucleotide sequence ID" value="NZ_BJMI01000015.1"/>
</dbReference>
<comment type="caution">
    <text evidence="9">The sequence shown here is derived from an EMBL/GenBank/DDBJ whole genome shotgun (WGS) entry which is preliminary data.</text>
</comment>
<dbReference type="Proteomes" id="UP000562982">
    <property type="component" value="Unassembled WGS sequence"/>
</dbReference>
<keyword evidence="3" id="KW-0732">Signal</keyword>
<keyword evidence="10" id="KW-1185">Reference proteome</keyword>
<dbReference type="EMBL" id="JABEQI010000001">
    <property type="protein sequence ID" value="MBB2184852.1"/>
    <property type="molecule type" value="Genomic_DNA"/>
</dbReference>
<dbReference type="InterPro" id="IPR012556">
    <property type="entry name" value="Entericidin"/>
</dbReference>
<dbReference type="GO" id="GO:0009636">
    <property type="term" value="P:response to toxic substance"/>
    <property type="evidence" value="ECO:0007669"/>
    <property type="project" value="InterPro"/>
</dbReference>
<dbReference type="OrthoDB" id="7283573at2"/>
<evidence type="ECO:0000313" key="8">
    <source>
        <dbReference type="EMBL" id="MBB2184852.1"/>
    </source>
</evidence>
<evidence type="ECO:0000313" key="10">
    <source>
        <dbReference type="Proteomes" id="UP000254958"/>
    </source>
</evidence>
<evidence type="ECO:0000313" key="11">
    <source>
        <dbReference type="Proteomes" id="UP000562982"/>
    </source>
</evidence>
<protein>
    <submittedName>
        <fullName evidence="8">Entericidin A/B family lipoprotein</fullName>
    </submittedName>
    <submittedName>
        <fullName evidence="9">Putative small secreted protein</fullName>
    </submittedName>
</protein>
<keyword evidence="6 8" id="KW-0449">Lipoprotein</keyword>
<dbReference type="AlphaFoldDB" id="A0A370G8Z7"/>
<dbReference type="GO" id="GO:0016020">
    <property type="term" value="C:membrane"/>
    <property type="evidence" value="ECO:0007669"/>
    <property type="project" value="InterPro"/>
</dbReference>
<reference evidence="8 11" key="2">
    <citation type="submission" date="2020-04" db="EMBL/GenBank/DDBJ databases">
        <title>Description of novel Gluconacetobacter.</title>
        <authorList>
            <person name="Sombolestani A."/>
        </authorList>
    </citation>
    <scope>NUCLEOTIDE SEQUENCE [LARGE SCALE GENOMIC DNA]</scope>
    <source>
        <strain evidence="8 11">LMG 1382</strain>
    </source>
</reference>
<dbReference type="EMBL" id="QQAW01000001">
    <property type="protein sequence ID" value="RDI40275.1"/>
    <property type="molecule type" value="Genomic_DNA"/>
</dbReference>
<sequence>MDHSHFPTSGIARTALLVVAMLGLSAGLSACNTVRGAGQDVSSVGHNVSRGASASQNAITRSTGASER</sequence>
<proteinExistence type="inferred from homology"/>
<dbReference type="Pfam" id="PF08085">
    <property type="entry name" value="Entericidin"/>
    <property type="match status" value="1"/>
</dbReference>
<evidence type="ECO:0000256" key="7">
    <source>
        <dbReference type="SAM" id="MobiDB-lite"/>
    </source>
</evidence>
<evidence type="ECO:0000256" key="1">
    <source>
        <dbReference type="ARBA" id="ARBA00010296"/>
    </source>
</evidence>
<feature type="compositionally biased region" description="Polar residues" evidence="7">
    <location>
        <begin position="40"/>
        <end position="68"/>
    </location>
</feature>
<reference evidence="9 10" key="1">
    <citation type="submission" date="2018-07" db="EMBL/GenBank/DDBJ databases">
        <title>Genomic Encyclopedia of Type Strains, Phase IV (KMG-IV): sequencing the most valuable type-strain genomes for metagenomic binning, comparative biology and taxonomic classification.</title>
        <authorList>
            <person name="Goeker M."/>
        </authorList>
    </citation>
    <scope>NUCLEOTIDE SEQUENCE [LARGE SCALE GENOMIC DNA]</scope>
    <source>
        <strain evidence="9 10">DSM 5603</strain>
    </source>
</reference>
<keyword evidence="5" id="KW-0564">Palmitate</keyword>
<evidence type="ECO:0000256" key="6">
    <source>
        <dbReference type="ARBA" id="ARBA00023288"/>
    </source>
</evidence>
<organism evidence="9 10">
    <name type="scientific">Gluconacetobacter liquefaciens</name>
    <name type="common">Acetobacter liquefaciens</name>
    <dbReference type="NCBI Taxonomy" id="89584"/>
    <lineage>
        <taxon>Bacteria</taxon>
        <taxon>Pseudomonadati</taxon>
        <taxon>Pseudomonadota</taxon>
        <taxon>Alphaproteobacteria</taxon>
        <taxon>Acetobacterales</taxon>
        <taxon>Acetobacteraceae</taxon>
        <taxon>Gluconacetobacter</taxon>
    </lineage>
</organism>
<name>A0A370G8Z7_GLULI</name>
<evidence type="ECO:0000313" key="9">
    <source>
        <dbReference type="EMBL" id="RDI40275.1"/>
    </source>
</evidence>
<keyword evidence="4" id="KW-0472">Membrane</keyword>
<accession>A0A370G8Z7</accession>
<gene>
    <name evidence="9" type="ORF">C7453_10163</name>
    <name evidence="8" type="ORF">HLH32_00330</name>
</gene>
<evidence type="ECO:0000256" key="2">
    <source>
        <dbReference type="ARBA" id="ARBA00022475"/>
    </source>
</evidence>
<comment type="similarity">
    <text evidence="1">Belongs to the EcnA/EcnB lipoprotein family.</text>
</comment>
<evidence type="ECO:0000256" key="3">
    <source>
        <dbReference type="ARBA" id="ARBA00022729"/>
    </source>
</evidence>